<reference evidence="2 3" key="1">
    <citation type="submission" date="2014-06" db="EMBL/GenBank/DDBJ databases">
        <title>Evolutionary Origins and Diversification of the Mycorrhizal Mutualists.</title>
        <authorList>
            <consortium name="DOE Joint Genome Institute"/>
            <consortium name="Mycorrhizal Genomics Consortium"/>
            <person name="Kohler A."/>
            <person name="Kuo A."/>
            <person name="Nagy L.G."/>
            <person name="Floudas D."/>
            <person name="Copeland A."/>
            <person name="Barry K.W."/>
            <person name="Cichocki N."/>
            <person name="Veneault-Fourrey C."/>
            <person name="LaButti K."/>
            <person name="Lindquist E.A."/>
            <person name="Lipzen A."/>
            <person name="Lundell T."/>
            <person name="Morin E."/>
            <person name="Murat C."/>
            <person name="Riley R."/>
            <person name="Ohm R."/>
            <person name="Sun H."/>
            <person name="Tunlid A."/>
            <person name="Henrissat B."/>
            <person name="Grigoriev I.V."/>
            <person name="Hibbett D.S."/>
            <person name="Martin F."/>
        </authorList>
    </citation>
    <scope>NUCLEOTIDE SEQUENCE [LARGE SCALE GENOMIC DNA]</scope>
    <source>
        <strain evidence="2 3">FD-325 SS-3</strain>
    </source>
</reference>
<dbReference type="HOGENOM" id="CLU_055157_2_0_1"/>
<protein>
    <submittedName>
        <fullName evidence="2">Unplaced genomic scaffold PLICRscaffold_17, whole genome shotgun sequence</fullName>
    </submittedName>
</protein>
<dbReference type="Proteomes" id="UP000053263">
    <property type="component" value="Unassembled WGS sequence"/>
</dbReference>
<feature type="region of interest" description="Disordered" evidence="1">
    <location>
        <begin position="205"/>
        <end position="231"/>
    </location>
</feature>
<organism evidence="2 3">
    <name type="scientific">Plicaturopsis crispa FD-325 SS-3</name>
    <dbReference type="NCBI Taxonomy" id="944288"/>
    <lineage>
        <taxon>Eukaryota</taxon>
        <taxon>Fungi</taxon>
        <taxon>Dikarya</taxon>
        <taxon>Basidiomycota</taxon>
        <taxon>Agaricomycotina</taxon>
        <taxon>Agaricomycetes</taxon>
        <taxon>Agaricomycetidae</taxon>
        <taxon>Amylocorticiales</taxon>
        <taxon>Amylocorticiaceae</taxon>
        <taxon>Plicatura</taxon>
        <taxon>Plicaturopsis crispa</taxon>
    </lineage>
</organism>
<gene>
    <name evidence="2" type="ORF">PLICRDRAFT_117561</name>
</gene>
<evidence type="ECO:0000313" key="2">
    <source>
        <dbReference type="EMBL" id="KII84688.1"/>
    </source>
</evidence>
<sequence length="283" mass="31431">MLTNSGSCAEKNLRTHTASQVKRREPGILSLARAYNKLCDELATLIRRRKALPGAVAPTRIAKNGLFKVDVNDDIWKDVGLDDSEDGRDGIPLWLGSDKVRNGIRARLEVDRCLEEEICLSKECCSMQEWMIEEWRVLNEAQSTAEVDGNAEDMVHQLMLHREYLCSLCVTWQSAVGGIRCAKVMPESWGPSEEELVNAAVLKHTASYDQEDSDDDGDYDGYGELEEEEDDAELLVAAEESALADAYAQGGCTATQQLGLELGDELSASPVKTSSPRKRRRYD</sequence>
<accession>A0A0C9T8X4</accession>
<feature type="compositionally biased region" description="Acidic residues" evidence="1">
    <location>
        <begin position="209"/>
        <end position="231"/>
    </location>
</feature>
<feature type="region of interest" description="Disordered" evidence="1">
    <location>
        <begin position="263"/>
        <end position="283"/>
    </location>
</feature>
<dbReference type="EMBL" id="KN832570">
    <property type="protein sequence ID" value="KII84688.1"/>
    <property type="molecule type" value="Genomic_DNA"/>
</dbReference>
<dbReference type="OrthoDB" id="3259165at2759"/>
<dbReference type="AlphaFoldDB" id="A0A0C9T8X4"/>
<evidence type="ECO:0000313" key="3">
    <source>
        <dbReference type="Proteomes" id="UP000053263"/>
    </source>
</evidence>
<keyword evidence="3" id="KW-1185">Reference proteome</keyword>
<name>A0A0C9T8X4_PLICR</name>
<evidence type="ECO:0000256" key="1">
    <source>
        <dbReference type="SAM" id="MobiDB-lite"/>
    </source>
</evidence>
<proteinExistence type="predicted"/>